<dbReference type="SUPFAM" id="SSF110087">
    <property type="entry name" value="DR1885-like metal-binding protein"/>
    <property type="match status" value="1"/>
</dbReference>
<reference evidence="2" key="1">
    <citation type="submission" date="2020-08" db="EMBL/GenBank/DDBJ databases">
        <title>Novel species isolated from subtropical streams in China.</title>
        <authorList>
            <person name="Lu H."/>
        </authorList>
    </citation>
    <scope>NUCLEOTIDE SEQUENCE</scope>
    <source>
        <strain evidence="2">CY7W</strain>
    </source>
</reference>
<dbReference type="Pfam" id="PF04314">
    <property type="entry name" value="PCuAC"/>
    <property type="match status" value="1"/>
</dbReference>
<dbReference type="InterPro" id="IPR036182">
    <property type="entry name" value="PCuAC_sf"/>
</dbReference>
<proteinExistence type="predicted"/>
<evidence type="ECO:0000313" key="2">
    <source>
        <dbReference type="EMBL" id="MBC3934536.1"/>
    </source>
</evidence>
<name>A0A923KZ67_9BURK</name>
<dbReference type="AlphaFoldDB" id="A0A923KZ67"/>
<dbReference type="EMBL" id="JACOGG010000003">
    <property type="protein sequence ID" value="MBC3934536.1"/>
    <property type="molecule type" value="Genomic_DNA"/>
</dbReference>
<feature type="chain" id="PRO_5036932121" evidence="1">
    <location>
        <begin position="20"/>
        <end position="147"/>
    </location>
</feature>
<dbReference type="InterPro" id="IPR007410">
    <property type="entry name" value="LpqE-like"/>
</dbReference>
<organism evidence="2 3">
    <name type="scientific">Undibacterium rugosum</name>
    <dbReference type="NCBI Taxonomy" id="2762291"/>
    <lineage>
        <taxon>Bacteria</taxon>
        <taxon>Pseudomonadati</taxon>
        <taxon>Pseudomonadota</taxon>
        <taxon>Betaproteobacteria</taxon>
        <taxon>Burkholderiales</taxon>
        <taxon>Oxalobacteraceae</taxon>
        <taxon>Undibacterium</taxon>
    </lineage>
</organism>
<dbReference type="Proteomes" id="UP000612361">
    <property type="component" value="Unassembled WGS sequence"/>
</dbReference>
<gene>
    <name evidence="2" type="ORF">H8K47_04120</name>
</gene>
<dbReference type="InterPro" id="IPR058248">
    <property type="entry name" value="Lxx211020-like"/>
</dbReference>
<evidence type="ECO:0000313" key="3">
    <source>
        <dbReference type="Proteomes" id="UP000612361"/>
    </source>
</evidence>
<accession>A0A923KZ67</accession>
<evidence type="ECO:0000256" key="1">
    <source>
        <dbReference type="SAM" id="SignalP"/>
    </source>
</evidence>
<dbReference type="PANTHER" id="PTHR36302:SF1">
    <property type="entry name" value="COPPER CHAPERONE PCU(A)C"/>
    <property type="match status" value="1"/>
</dbReference>
<keyword evidence="1" id="KW-0732">Signal</keyword>
<protein>
    <submittedName>
        <fullName evidence="2">Copper chaperone PCu(A)C</fullName>
    </submittedName>
</protein>
<comment type="caution">
    <text evidence="2">The sequence shown here is derived from an EMBL/GenBank/DDBJ whole genome shotgun (WGS) entry which is preliminary data.</text>
</comment>
<sequence>MKKSVIALLLASASLMAQAEVSVKDAWVRATVPQQKATGAFMTLTSNQDVRLVAAESSISGVTEVHEMKMEKDVMKMRAVDALELNQGKAVELKPGGYHIMLMDLKSQAKAGDTVTLKLTFEGKDKKREVLEVKAPVKQITATEHKM</sequence>
<feature type="signal peptide" evidence="1">
    <location>
        <begin position="1"/>
        <end position="19"/>
    </location>
</feature>
<dbReference type="Gene3D" id="2.60.40.1890">
    <property type="entry name" value="PCu(A)C copper chaperone"/>
    <property type="match status" value="1"/>
</dbReference>
<keyword evidence="3" id="KW-1185">Reference proteome</keyword>
<dbReference type="PANTHER" id="PTHR36302">
    <property type="entry name" value="BLR7088 PROTEIN"/>
    <property type="match status" value="1"/>
</dbReference>
<dbReference type="RefSeq" id="WP_186880148.1">
    <property type="nucleotide sequence ID" value="NZ_JACOGG010000003.1"/>
</dbReference>